<dbReference type="GO" id="GO:0003676">
    <property type="term" value="F:nucleic acid binding"/>
    <property type="evidence" value="ECO:0007669"/>
    <property type="project" value="InterPro"/>
</dbReference>
<organism evidence="1 2">
    <name type="scientific">Pichia californica</name>
    <dbReference type="NCBI Taxonomy" id="460514"/>
    <lineage>
        <taxon>Eukaryota</taxon>
        <taxon>Fungi</taxon>
        <taxon>Dikarya</taxon>
        <taxon>Ascomycota</taxon>
        <taxon>Saccharomycotina</taxon>
        <taxon>Pichiomycetes</taxon>
        <taxon>Pichiales</taxon>
        <taxon>Pichiaceae</taxon>
        <taxon>Pichia</taxon>
    </lineage>
</organism>
<dbReference type="Gene3D" id="3.30.70.330">
    <property type="match status" value="1"/>
</dbReference>
<gene>
    <name evidence="1" type="ORF">C6P40_002142</name>
</gene>
<accession>A0A9P6WQV6</accession>
<dbReference type="InterPro" id="IPR035979">
    <property type="entry name" value="RBD_domain_sf"/>
</dbReference>
<evidence type="ECO:0000313" key="2">
    <source>
        <dbReference type="Proteomes" id="UP000697127"/>
    </source>
</evidence>
<dbReference type="Proteomes" id="UP000697127">
    <property type="component" value="Unassembled WGS sequence"/>
</dbReference>
<reference evidence="1" key="1">
    <citation type="submission" date="2020-11" db="EMBL/GenBank/DDBJ databases">
        <title>Kefir isolates.</title>
        <authorList>
            <person name="Marcisauskas S."/>
            <person name="Kim Y."/>
            <person name="Blasche S."/>
        </authorList>
    </citation>
    <scope>NUCLEOTIDE SEQUENCE</scope>
    <source>
        <strain evidence="1">Olga-1</strain>
    </source>
</reference>
<evidence type="ECO:0008006" key="3">
    <source>
        <dbReference type="Google" id="ProtNLM"/>
    </source>
</evidence>
<dbReference type="EMBL" id="PUHW01000024">
    <property type="protein sequence ID" value="KAG0690643.1"/>
    <property type="molecule type" value="Genomic_DNA"/>
</dbReference>
<proteinExistence type="predicted"/>
<sequence>MTERVFEPRVYIQRFQNTSPEQVRLGIYHIENDGISKFIDKLKEYDNHYNSNNEKSLTNNNFKKNKSFQIKDKKNEKLIKIRENSEQLRQEAVIEYEKRKTLISKNYGDPYLTVFIAHIPPDAIEEDIISEIRGKIPGLTKCDVSLIQRKSPTNSNIKNNNVEKNKKIAKRHNYAFVTLGNKSECRQLLSMGRHIFIKGKNVIVEVERGRVVKNWLPKRLRKH</sequence>
<dbReference type="InterPro" id="IPR012677">
    <property type="entry name" value="Nucleotide-bd_a/b_plait_sf"/>
</dbReference>
<evidence type="ECO:0000313" key="1">
    <source>
        <dbReference type="EMBL" id="KAG0690643.1"/>
    </source>
</evidence>
<comment type="caution">
    <text evidence="1">The sequence shown here is derived from an EMBL/GenBank/DDBJ whole genome shotgun (WGS) entry which is preliminary data.</text>
</comment>
<name>A0A9P6WQV6_9ASCO</name>
<dbReference type="AlphaFoldDB" id="A0A9P6WQV6"/>
<protein>
    <recommendedName>
        <fullName evidence="3">RRM domain-containing protein</fullName>
    </recommendedName>
</protein>
<keyword evidence="2" id="KW-1185">Reference proteome</keyword>
<dbReference type="SUPFAM" id="SSF54928">
    <property type="entry name" value="RNA-binding domain, RBD"/>
    <property type="match status" value="1"/>
</dbReference>